<keyword evidence="1" id="KW-0732">Signal</keyword>
<accession>A0A6V7TID1</accession>
<evidence type="ECO:0000313" key="2">
    <source>
        <dbReference type="EMBL" id="CAD2123602.1"/>
    </source>
</evidence>
<dbReference type="EMBL" id="CAJEWN010000002">
    <property type="protein sequence ID" value="CAD2123602.1"/>
    <property type="molecule type" value="Genomic_DNA"/>
</dbReference>
<evidence type="ECO:0000256" key="1">
    <source>
        <dbReference type="SAM" id="SignalP"/>
    </source>
</evidence>
<organism evidence="2 3">
    <name type="scientific">Meloidogyne enterolobii</name>
    <name type="common">Root-knot nematode worm</name>
    <name type="synonym">Meloidogyne mayaguensis</name>
    <dbReference type="NCBI Taxonomy" id="390850"/>
    <lineage>
        <taxon>Eukaryota</taxon>
        <taxon>Metazoa</taxon>
        <taxon>Ecdysozoa</taxon>
        <taxon>Nematoda</taxon>
        <taxon>Chromadorea</taxon>
        <taxon>Rhabditida</taxon>
        <taxon>Tylenchina</taxon>
        <taxon>Tylenchomorpha</taxon>
        <taxon>Tylenchoidea</taxon>
        <taxon>Meloidogynidae</taxon>
        <taxon>Meloidogyninae</taxon>
        <taxon>Meloidogyne</taxon>
    </lineage>
</organism>
<sequence length="93" mass="10734">MSRFVLLLLLLFIIYAAAAPSRHLIWDPLLHGITPEAKRDYDKAVSKGNIRLAEEIRHRIGHEIISAFWAGVHVSQLRPIMKEWDLDFSAMKK</sequence>
<proteinExistence type="predicted"/>
<feature type="chain" id="PRO_5028299844" evidence="1">
    <location>
        <begin position="19"/>
        <end position="93"/>
    </location>
</feature>
<name>A0A6V7TID1_MELEN</name>
<protein>
    <submittedName>
        <fullName evidence="2">Uncharacterized protein</fullName>
    </submittedName>
</protein>
<dbReference type="AlphaFoldDB" id="A0A6V7TID1"/>
<comment type="caution">
    <text evidence="2">The sequence shown here is derived from an EMBL/GenBank/DDBJ whole genome shotgun (WGS) entry which is preliminary data.</text>
</comment>
<dbReference type="Proteomes" id="UP000580250">
    <property type="component" value="Unassembled WGS sequence"/>
</dbReference>
<feature type="signal peptide" evidence="1">
    <location>
        <begin position="1"/>
        <end position="18"/>
    </location>
</feature>
<reference evidence="2 3" key="1">
    <citation type="submission" date="2020-08" db="EMBL/GenBank/DDBJ databases">
        <authorList>
            <person name="Koutsovoulos G."/>
            <person name="Danchin GJ E."/>
        </authorList>
    </citation>
    <scope>NUCLEOTIDE SEQUENCE [LARGE SCALE GENOMIC DNA]</scope>
</reference>
<dbReference type="OrthoDB" id="10377167at2759"/>
<evidence type="ECO:0000313" key="3">
    <source>
        <dbReference type="Proteomes" id="UP000580250"/>
    </source>
</evidence>
<gene>
    <name evidence="2" type="ORF">MENT_LOCUS525</name>
</gene>